<dbReference type="InterPro" id="IPR003691">
    <property type="entry name" value="FluC"/>
</dbReference>
<keyword evidence="4 12" id="KW-0812">Transmembrane</keyword>
<keyword evidence="6 12" id="KW-0915">Sodium</keyword>
<evidence type="ECO:0000256" key="1">
    <source>
        <dbReference type="ARBA" id="ARBA00004651"/>
    </source>
</evidence>
<sequence length="128" mass="13161">MTPQMLLAVAAGGALGSMGRYAVGVLLARIMGTGFPWGTLAVNIVGSFVMGLLIEAAALRGVMSGEARAFVFVGVLGGFTTFSSFSLDVVTLVQRDQVWAAGAYLAATVVVGVLALVFGLFVARQMLT</sequence>
<gene>
    <name evidence="12" type="primary">fluC</name>
    <name evidence="12" type="synonym">crcB</name>
    <name evidence="13" type="ORF">SAMN05421508_10131</name>
</gene>
<comment type="subcellular location">
    <subcellularLocation>
        <location evidence="1 12">Cell membrane</location>
        <topology evidence="1 12">Multi-pass membrane protein</topology>
    </subcellularLocation>
</comment>
<dbReference type="NCBIfam" id="NF010791">
    <property type="entry name" value="PRK14195.1"/>
    <property type="match status" value="1"/>
</dbReference>
<evidence type="ECO:0000313" key="13">
    <source>
        <dbReference type="EMBL" id="SOD88865.1"/>
    </source>
</evidence>
<protein>
    <recommendedName>
        <fullName evidence="12">Fluoride-specific ion channel FluC</fullName>
    </recommendedName>
</protein>
<dbReference type="GO" id="GO:0062054">
    <property type="term" value="F:fluoride channel activity"/>
    <property type="evidence" value="ECO:0007669"/>
    <property type="project" value="UniProtKB-UniRule"/>
</dbReference>
<name>A0A286G029_9PROT</name>
<dbReference type="NCBIfam" id="TIGR00494">
    <property type="entry name" value="crcB"/>
    <property type="match status" value="1"/>
</dbReference>
<dbReference type="OrthoDB" id="9806299at2"/>
<evidence type="ECO:0000256" key="5">
    <source>
        <dbReference type="ARBA" id="ARBA00022989"/>
    </source>
</evidence>
<dbReference type="GO" id="GO:0140114">
    <property type="term" value="P:cellular detoxification of fluoride"/>
    <property type="evidence" value="ECO:0007669"/>
    <property type="project" value="UniProtKB-UniRule"/>
</dbReference>
<evidence type="ECO:0000256" key="12">
    <source>
        <dbReference type="HAMAP-Rule" id="MF_00454"/>
    </source>
</evidence>
<evidence type="ECO:0000256" key="6">
    <source>
        <dbReference type="ARBA" id="ARBA00023053"/>
    </source>
</evidence>
<feature type="binding site" evidence="12">
    <location>
        <position position="80"/>
    </location>
    <ligand>
        <name>Na(+)</name>
        <dbReference type="ChEBI" id="CHEBI:29101"/>
        <note>structural</note>
    </ligand>
</feature>
<keyword evidence="14" id="KW-1185">Reference proteome</keyword>
<keyword evidence="2 12" id="KW-1003">Cell membrane</keyword>
<keyword evidence="12" id="KW-0813">Transport</keyword>
<evidence type="ECO:0000256" key="3">
    <source>
        <dbReference type="ARBA" id="ARBA00022519"/>
    </source>
</evidence>
<reference evidence="13 14" key="1">
    <citation type="submission" date="2017-09" db="EMBL/GenBank/DDBJ databases">
        <authorList>
            <person name="Ehlers B."/>
            <person name="Leendertz F.H."/>
        </authorList>
    </citation>
    <scope>NUCLEOTIDE SEQUENCE [LARGE SCALE GENOMIC DNA]</scope>
    <source>
        <strain evidence="13 14">USBA 140</strain>
    </source>
</reference>
<evidence type="ECO:0000256" key="7">
    <source>
        <dbReference type="ARBA" id="ARBA00023065"/>
    </source>
</evidence>
<dbReference type="HAMAP" id="MF_00454">
    <property type="entry name" value="FluC"/>
    <property type="match status" value="1"/>
</dbReference>
<comment type="activity regulation">
    <text evidence="12">Na(+) is not transported, but it plays an essential structural role and its presence is essential for fluoride channel function.</text>
</comment>
<feature type="transmembrane region" description="Helical" evidence="12">
    <location>
        <begin position="34"/>
        <end position="57"/>
    </location>
</feature>
<dbReference type="Pfam" id="PF02537">
    <property type="entry name" value="CRCB"/>
    <property type="match status" value="1"/>
</dbReference>
<feature type="binding site" evidence="12">
    <location>
        <position position="77"/>
    </location>
    <ligand>
        <name>Na(+)</name>
        <dbReference type="ChEBI" id="CHEBI:29101"/>
        <note>structural</note>
    </ligand>
</feature>
<dbReference type="GO" id="GO:0046872">
    <property type="term" value="F:metal ion binding"/>
    <property type="evidence" value="ECO:0007669"/>
    <property type="project" value="UniProtKB-KW"/>
</dbReference>
<keyword evidence="7 12" id="KW-0406">Ion transport</keyword>
<feature type="transmembrane region" description="Helical" evidence="12">
    <location>
        <begin position="99"/>
        <end position="123"/>
    </location>
</feature>
<keyword evidence="3" id="KW-0997">Cell inner membrane</keyword>
<keyword evidence="9 12" id="KW-0407">Ion channel</keyword>
<comment type="function">
    <text evidence="12">Fluoride-specific ion channel. Important for reducing fluoride concentration in the cell, thus reducing its toxicity.</text>
</comment>
<evidence type="ECO:0000256" key="10">
    <source>
        <dbReference type="ARBA" id="ARBA00035120"/>
    </source>
</evidence>
<accession>A0A286G029</accession>
<keyword evidence="12" id="KW-0479">Metal-binding</keyword>
<keyword evidence="5 12" id="KW-1133">Transmembrane helix</keyword>
<proteinExistence type="inferred from homology"/>
<feature type="transmembrane region" description="Helical" evidence="12">
    <location>
        <begin position="69"/>
        <end position="87"/>
    </location>
</feature>
<evidence type="ECO:0000256" key="4">
    <source>
        <dbReference type="ARBA" id="ARBA00022692"/>
    </source>
</evidence>
<comment type="similarity">
    <text evidence="10 12">Belongs to the fluoride channel Fluc/FEX (TC 1.A.43) family.</text>
</comment>
<dbReference type="PANTHER" id="PTHR28259">
    <property type="entry name" value="FLUORIDE EXPORT PROTEIN 1-RELATED"/>
    <property type="match status" value="1"/>
</dbReference>
<evidence type="ECO:0000256" key="11">
    <source>
        <dbReference type="ARBA" id="ARBA00035585"/>
    </source>
</evidence>
<dbReference type="EMBL" id="OCNJ01000001">
    <property type="protein sequence ID" value="SOD88865.1"/>
    <property type="molecule type" value="Genomic_DNA"/>
</dbReference>
<evidence type="ECO:0000256" key="9">
    <source>
        <dbReference type="ARBA" id="ARBA00023303"/>
    </source>
</evidence>
<dbReference type="AlphaFoldDB" id="A0A286G029"/>
<dbReference type="Proteomes" id="UP000219621">
    <property type="component" value="Unassembled WGS sequence"/>
</dbReference>
<evidence type="ECO:0000313" key="14">
    <source>
        <dbReference type="Proteomes" id="UP000219621"/>
    </source>
</evidence>
<organism evidence="13 14">
    <name type="scientific">Caenispirillum bisanense</name>
    <dbReference type="NCBI Taxonomy" id="414052"/>
    <lineage>
        <taxon>Bacteria</taxon>
        <taxon>Pseudomonadati</taxon>
        <taxon>Pseudomonadota</taxon>
        <taxon>Alphaproteobacteria</taxon>
        <taxon>Rhodospirillales</taxon>
        <taxon>Novispirillaceae</taxon>
        <taxon>Caenispirillum</taxon>
    </lineage>
</organism>
<dbReference type="PANTHER" id="PTHR28259:SF1">
    <property type="entry name" value="FLUORIDE EXPORT PROTEIN 1-RELATED"/>
    <property type="match status" value="1"/>
</dbReference>
<keyword evidence="8 12" id="KW-0472">Membrane</keyword>
<evidence type="ECO:0000256" key="2">
    <source>
        <dbReference type="ARBA" id="ARBA00022475"/>
    </source>
</evidence>
<dbReference type="RefSeq" id="WP_097276959.1">
    <property type="nucleotide sequence ID" value="NZ_OCNJ01000001.1"/>
</dbReference>
<comment type="catalytic activity">
    <reaction evidence="11">
        <text>fluoride(in) = fluoride(out)</text>
        <dbReference type="Rhea" id="RHEA:76159"/>
        <dbReference type="ChEBI" id="CHEBI:17051"/>
    </reaction>
    <physiologicalReaction direction="left-to-right" evidence="11">
        <dbReference type="Rhea" id="RHEA:76160"/>
    </physiologicalReaction>
</comment>
<dbReference type="GO" id="GO:0005886">
    <property type="term" value="C:plasma membrane"/>
    <property type="evidence" value="ECO:0007669"/>
    <property type="project" value="UniProtKB-SubCell"/>
</dbReference>
<evidence type="ECO:0000256" key="8">
    <source>
        <dbReference type="ARBA" id="ARBA00023136"/>
    </source>
</evidence>